<proteinExistence type="predicted"/>
<reference evidence="2" key="1">
    <citation type="submission" date="2016-03" db="EMBL/GenBank/DDBJ databases">
        <title>Mechanisms controlling the formation of the plant cell surface in tip-growing cells are functionally conserved among land plants.</title>
        <authorList>
            <person name="Honkanen S."/>
            <person name="Jones V.A."/>
            <person name="Morieri G."/>
            <person name="Champion C."/>
            <person name="Hetherington A.J."/>
            <person name="Kelly S."/>
            <person name="Saint-Marcoux D."/>
            <person name="Proust H."/>
            <person name="Prescott H."/>
            <person name="Dolan L."/>
        </authorList>
    </citation>
    <scope>NUCLEOTIDE SEQUENCE [LARGE SCALE GENOMIC DNA]</scope>
    <source>
        <tissue evidence="2">Whole gametophyte</tissue>
    </source>
</reference>
<feature type="region of interest" description="Disordered" evidence="1">
    <location>
        <begin position="460"/>
        <end position="490"/>
    </location>
</feature>
<accession>A0A176WJH4</accession>
<feature type="compositionally biased region" description="Low complexity" evidence="1">
    <location>
        <begin position="229"/>
        <end position="238"/>
    </location>
</feature>
<evidence type="ECO:0000256" key="1">
    <source>
        <dbReference type="SAM" id="MobiDB-lite"/>
    </source>
</evidence>
<dbReference type="EMBL" id="LVLJ01000668">
    <property type="protein sequence ID" value="OAE33297.1"/>
    <property type="molecule type" value="Genomic_DNA"/>
</dbReference>
<evidence type="ECO:0000313" key="3">
    <source>
        <dbReference type="Proteomes" id="UP000077202"/>
    </source>
</evidence>
<feature type="region of interest" description="Disordered" evidence="1">
    <location>
        <begin position="270"/>
        <end position="417"/>
    </location>
</feature>
<feature type="region of interest" description="Disordered" evidence="1">
    <location>
        <begin position="572"/>
        <end position="606"/>
    </location>
</feature>
<protein>
    <submittedName>
        <fullName evidence="2">Uncharacterized protein</fullName>
    </submittedName>
</protein>
<evidence type="ECO:0000313" key="2">
    <source>
        <dbReference type="EMBL" id="OAE33297.1"/>
    </source>
</evidence>
<keyword evidence="3" id="KW-1185">Reference proteome</keyword>
<comment type="caution">
    <text evidence="2">The sequence shown here is derived from an EMBL/GenBank/DDBJ whole genome shotgun (WGS) entry which is preliminary data.</text>
</comment>
<organism evidence="2 3">
    <name type="scientific">Marchantia polymorpha subsp. ruderalis</name>
    <dbReference type="NCBI Taxonomy" id="1480154"/>
    <lineage>
        <taxon>Eukaryota</taxon>
        <taxon>Viridiplantae</taxon>
        <taxon>Streptophyta</taxon>
        <taxon>Embryophyta</taxon>
        <taxon>Marchantiophyta</taxon>
        <taxon>Marchantiopsida</taxon>
        <taxon>Marchantiidae</taxon>
        <taxon>Marchantiales</taxon>
        <taxon>Marchantiaceae</taxon>
        <taxon>Marchantia</taxon>
    </lineage>
</organism>
<dbReference type="AlphaFoldDB" id="A0A176WJH4"/>
<dbReference type="Proteomes" id="UP000077202">
    <property type="component" value="Unassembled WGS sequence"/>
</dbReference>
<feature type="compositionally biased region" description="Basic and acidic residues" evidence="1">
    <location>
        <begin position="475"/>
        <end position="485"/>
    </location>
</feature>
<feature type="compositionally biased region" description="Polar residues" evidence="1">
    <location>
        <begin position="352"/>
        <end position="373"/>
    </location>
</feature>
<feature type="compositionally biased region" description="Basic and acidic residues" evidence="1">
    <location>
        <begin position="300"/>
        <end position="310"/>
    </location>
</feature>
<name>A0A176WJH4_MARPO</name>
<feature type="region of interest" description="Disordered" evidence="1">
    <location>
        <begin position="229"/>
        <end position="250"/>
    </location>
</feature>
<sequence>MPRIASYVRLRGSESNTLEEKEVGVFYADAMGRTGKQDGEESDRQDAFSAEQNYVKSVHEQQQKQLEDVNVCKGSVYDRSVSQRNYNGFHDVVSSSPPPHGTIDYIKVELKDDVVVREGRSGELKRVVSFREPVNAPHAKLGVSQSGKWQGSANGESHLERTMSGRWRPFGDDLFRRTTGSPLGPSGGCGAAANAAAEDLAPAAANAANGGQWAASIQRVASYREVLQQKLQQEQQEQMSSNGHGPNDCSHADQLPAAICTMHSACNELRSGSQRFSRQQTARLSDKDRESSSSPARRARFGDEEKEKASPPRRFQRQQTARYSEWDRKPAGKGTEPRVLPPPPAVSAMVPRSSSQKIVHSQRSFSMRETPTSRAEAETASDQAPRRKSSATPVKPRVSFSDTNSTRPEGAEENAMDAQRIHEKWKDSPSAMRQARFLSATTQPLRYNYEQPGFVERRSTDGCGRSYSNGGGFRAYDKDQEKENSRQPPLSRTFSTFSFADKAAYRRMARTFTFSTTKHVQPVVVECVTCGKGLGIIVQGLPAGETSSFCKACKPGLPGAVGGPGPIGTGEFYFPDKSTSRSSSVKSYSKKKKDRSSPMVDLFDGKPTPRVSFPTVCRPPQFSTGSRTLTYVAALEERLRPNLCT</sequence>
<feature type="compositionally biased region" description="Polar residues" evidence="1">
    <location>
        <begin position="270"/>
        <end position="283"/>
    </location>
</feature>
<gene>
    <name evidence="2" type="ORF">AXG93_1200s1590</name>
</gene>